<sequence>MTSHPTIYLARHAETVFNANARMQGNGAHTPLTRSGIAQAEAMGEALRRELGEKPDLDFWVSPAGRTQQTASIIAEHLGLRYFDVRHDERLFEINVGAWEGRDYADIVADSGAPIVDRERGLFCVRPPEGEWYPDIRARLDAWLAGLDPGRPALVITHGMTARVLRGALVGGEPFEPGCVPIAGNAPQGTIFRIEGGAERAIHVGSGGQQVQKGF</sequence>
<keyword evidence="4" id="KW-1185">Reference proteome</keyword>
<feature type="binding site" evidence="2">
    <location>
        <position position="66"/>
    </location>
    <ligand>
        <name>substrate</name>
    </ligand>
</feature>
<gene>
    <name evidence="3" type="ORF">C725_1341</name>
</gene>
<feature type="active site" description="Tele-phosphohistidine intermediate" evidence="1">
    <location>
        <position position="12"/>
    </location>
</feature>
<reference evidence="3 4" key="1">
    <citation type="journal article" date="2013" name="Genome Announc.">
        <title>Draft Genome Sequence of Strain JLT2015T, Belonging to the Family Sphingomonadaceae of the Alphaproteobacteria.</title>
        <authorList>
            <person name="Tang K."/>
            <person name="Liu K."/>
            <person name="Li S."/>
            <person name="Jiao N."/>
        </authorList>
    </citation>
    <scope>NUCLEOTIDE SEQUENCE [LARGE SCALE GENOMIC DNA]</scope>
    <source>
        <strain evidence="3 4">JLT2015</strain>
    </source>
</reference>
<comment type="caution">
    <text evidence="3">The sequence shown here is derived from an EMBL/GenBank/DDBJ whole genome shotgun (WGS) entry which is preliminary data.</text>
</comment>
<name>M2SDK1_9SPHN</name>
<protein>
    <submittedName>
        <fullName evidence="3">Phosphoglycerate mutase family protein</fullName>
    </submittedName>
</protein>
<dbReference type="PANTHER" id="PTHR48100">
    <property type="entry name" value="BROAD-SPECIFICITY PHOSPHATASE YOR283W-RELATED"/>
    <property type="match status" value="1"/>
</dbReference>
<dbReference type="SMART" id="SM00855">
    <property type="entry name" value="PGAM"/>
    <property type="match status" value="1"/>
</dbReference>
<evidence type="ECO:0000313" key="4">
    <source>
        <dbReference type="Proteomes" id="UP000011717"/>
    </source>
</evidence>
<accession>M2SDK1</accession>
<dbReference type="AlphaFoldDB" id="M2SDK1"/>
<organism evidence="3 4">
    <name type="scientific">Pacificimonas flava</name>
    <dbReference type="NCBI Taxonomy" id="1234595"/>
    <lineage>
        <taxon>Bacteria</taxon>
        <taxon>Pseudomonadati</taxon>
        <taxon>Pseudomonadota</taxon>
        <taxon>Alphaproteobacteria</taxon>
        <taxon>Sphingomonadales</taxon>
        <taxon>Sphingosinicellaceae</taxon>
        <taxon>Pacificimonas</taxon>
    </lineage>
</organism>
<dbReference type="SUPFAM" id="SSF53254">
    <property type="entry name" value="Phosphoglycerate mutase-like"/>
    <property type="match status" value="1"/>
</dbReference>
<dbReference type="OrthoDB" id="9781415at2"/>
<feature type="binding site" evidence="2">
    <location>
        <begin position="11"/>
        <end position="18"/>
    </location>
    <ligand>
        <name>substrate</name>
    </ligand>
</feature>
<dbReference type="PANTHER" id="PTHR48100:SF1">
    <property type="entry name" value="HISTIDINE PHOSPHATASE FAMILY PROTEIN-RELATED"/>
    <property type="match status" value="1"/>
</dbReference>
<dbReference type="EMBL" id="AMRV01000003">
    <property type="protein sequence ID" value="EMD83440.1"/>
    <property type="molecule type" value="Genomic_DNA"/>
</dbReference>
<dbReference type="RefSeq" id="WP_008601181.1">
    <property type="nucleotide sequence ID" value="NZ_AMRV01000003.1"/>
</dbReference>
<dbReference type="CDD" id="cd07067">
    <property type="entry name" value="HP_PGM_like"/>
    <property type="match status" value="1"/>
</dbReference>
<dbReference type="Pfam" id="PF00300">
    <property type="entry name" value="His_Phos_1"/>
    <property type="match status" value="1"/>
</dbReference>
<dbReference type="Proteomes" id="UP000011717">
    <property type="component" value="Unassembled WGS sequence"/>
</dbReference>
<evidence type="ECO:0000256" key="1">
    <source>
        <dbReference type="PIRSR" id="PIRSR613078-1"/>
    </source>
</evidence>
<dbReference type="Gene3D" id="3.40.50.1240">
    <property type="entry name" value="Phosphoglycerate mutase-like"/>
    <property type="match status" value="1"/>
</dbReference>
<dbReference type="GO" id="GO:0016791">
    <property type="term" value="F:phosphatase activity"/>
    <property type="evidence" value="ECO:0007669"/>
    <property type="project" value="TreeGrafter"/>
</dbReference>
<feature type="active site" description="Proton donor/acceptor" evidence="1">
    <location>
        <position position="93"/>
    </location>
</feature>
<proteinExistence type="predicted"/>
<dbReference type="InterPro" id="IPR029033">
    <property type="entry name" value="His_PPase_superfam"/>
</dbReference>
<dbReference type="InterPro" id="IPR013078">
    <property type="entry name" value="His_Pase_superF_clade-1"/>
</dbReference>
<dbReference type="InterPro" id="IPR050275">
    <property type="entry name" value="PGM_Phosphatase"/>
</dbReference>
<evidence type="ECO:0000313" key="3">
    <source>
        <dbReference type="EMBL" id="EMD83440.1"/>
    </source>
</evidence>
<evidence type="ECO:0000256" key="2">
    <source>
        <dbReference type="PIRSR" id="PIRSR613078-2"/>
    </source>
</evidence>
<dbReference type="GO" id="GO:0005737">
    <property type="term" value="C:cytoplasm"/>
    <property type="evidence" value="ECO:0007669"/>
    <property type="project" value="TreeGrafter"/>
</dbReference>